<comment type="caution">
    <text evidence="6">The sequence shown here is derived from an EMBL/GenBank/DDBJ whole genome shotgun (WGS) entry which is preliminary data.</text>
</comment>
<dbReference type="Pfam" id="PF04479">
    <property type="entry name" value="RTA1"/>
    <property type="match status" value="1"/>
</dbReference>
<sequence length="233" mass="26395">MELIGYILRALCHNFTSVGRYAVMQLLLLLAPNALALVNYKTVGEMIRLSNVDEKRFFLKYKFVTWFFFASDIFSFLLQGAGGGLQSSGDVNSANTGRAITLVGLFIQLAFLACFAVITVYVHRNPRYVFHVEGVQNPKPKLLLCMYVTLVLLYIRSIYRVIEYADGFAGPVARAEWAFYVFDTLAIAICFIFYILLFIGDRIPKRDAELIPTSSPTISMNRIQNKENWQQGA</sequence>
<organism evidence="6 7">
    <name type="scientific">Rhizopus oryzae</name>
    <name type="common">Mucormycosis agent</name>
    <name type="synonym">Rhizopus arrhizus var. delemar</name>
    <dbReference type="NCBI Taxonomy" id="64495"/>
    <lineage>
        <taxon>Eukaryota</taxon>
        <taxon>Fungi</taxon>
        <taxon>Fungi incertae sedis</taxon>
        <taxon>Mucoromycota</taxon>
        <taxon>Mucoromycotina</taxon>
        <taxon>Mucoromycetes</taxon>
        <taxon>Mucorales</taxon>
        <taxon>Mucorineae</taxon>
        <taxon>Rhizopodaceae</taxon>
        <taxon>Rhizopus</taxon>
    </lineage>
</organism>
<reference evidence="6" key="1">
    <citation type="journal article" date="2020" name="Microb. Genom.">
        <title>Genetic diversity of clinical and environmental Mucorales isolates obtained from an investigation of mucormycosis cases among solid organ transplant recipients.</title>
        <authorList>
            <person name="Nguyen M.H."/>
            <person name="Kaul D."/>
            <person name="Muto C."/>
            <person name="Cheng S.J."/>
            <person name="Richter R.A."/>
            <person name="Bruno V.M."/>
            <person name="Liu G."/>
            <person name="Beyhan S."/>
            <person name="Sundermann A.J."/>
            <person name="Mounaud S."/>
            <person name="Pasculle A.W."/>
            <person name="Nierman W.C."/>
            <person name="Driscoll E."/>
            <person name="Cumbie R."/>
            <person name="Clancy C.J."/>
            <person name="Dupont C.L."/>
        </authorList>
    </citation>
    <scope>NUCLEOTIDE SEQUENCE</scope>
    <source>
        <strain evidence="6">GL11</strain>
    </source>
</reference>
<dbReference type="InterPro" id="IPR007568">
    <property type="entry name" value="RTA1"/>
</dbReference>
<keyword evidence="3 5" id="KW-1133">Transmembrane helix</keyword>
<dbReference type="Proteomes" id="UP000716291">
    <property type="component" value="Unassembled WGS sequence"/>
</dbReference>
<evidence type="ECO:0000256" key="2">
    <source>
        <dbReference type="ARBA" id="ARBA00022692"/>
    </source>
</evidence>
<keyword evidence="4 5" id="KW-0472">Membrane</keyword>
<evidence type="ECO:0000256" key="5">
    <source>
        <dbReference type="SAM" id="Phobius"/>
    </source>
</evidence>
<dbReference type="AlphaFoldDB" id="A0A9P6WUU3"/>
<feature type="transmembrane region" description="Helical" evidence="5">
    <location>
        <begin position="99"/>
        <end position="122"/>
    </location>
</feature>
<dbReference type="EMBL" id="JAANQT010006111">
    <property type="protein sequence ID" value="KAG1292290.1"/>
    <property type="molecule type" value="Genomic_DNA"/>
</dbReference>
<dbReference type="PANTHER" id="PTHR31465">
    <property type="entry name" value="PROTEIN RTA1-RELATED"/>
    <property type="match status" value="1"/>
</dbReference>
<keyword evidence="2 5" id="KW-0812">Transmembrane</keyword>
<feature type="transmembrane region" description="Helical" evidence="5">
    <location>
        <begin position="20"/>
        <end position="40"/>
    </location>
</feature>
<protein>
    <submittedName>
        <fullName evidence="6">Uncharacterized protein</fullName>
    </submittedName>
</protein>
<feature type="transmembrane region" description="Helical" evidence="5">
    <location>
        <begin position="61"/>
        <end position="79"/>
    </location>
</feature>
<keyword evidence="7" id="KW-1185">Reference proteome</keyword>
<evidence type="ECO:0000313" key="6">
    <source>
        <dbReference type="EMBL" id="KAG1292290.1"/>
    </source>
</evidence>
<gene>
    <name evidence="6" type="ORF">G6F64_013686</name>
</gene>
<comment type="subcellular location">
    <subcellularLocation>
        <location evidence="1">Membrane</location>
        <topology evidence="1">Multi-pass membrane protein</topology>
    </subcellularLocation>
</comment>
<name>A0A9P6WUU3_RHIOR</name>
<feature type="transmembrane region" description="Helical" evidence="5">
    <location>
        <begin position="177"/>
        <end position="199"/>
    </location>
</feature>
<dbReference type="GO" id="GO:0016020">
    <property type="term" value="C:membrane"/>
    <property type="evidence" value="ECO:0007669"/>
    <property type="project" value="UniProtKB-SubCell"/>
</dbReference>
<proteinExistence type="predicted"/>
<feature type="transmembrane region" description="Helical" evidence="5">
    <location>
        <begin position="142"/>
        <end position="162"/>
    </location>
</feature>
<evidence type="ECO:0000256" key="3">
    <source>
        <dbReference type="ARBA" id="ARBA00022989"/>
    </source>
</evidence>
<evidence type="ECO:0000256" key="4">
    <source>
        <dbReference type="ARBA" id="ARBA00023136"/>
    </source>
</evidence>
<accession>A0A9P6WUU3</accession>
<dbReference type="PANTHER" id="PTHR31465:SF1">
    <property type="entry name" value="PROTEIN RTA1-RELATED"/>
    <property type="match status" value="1"/>
</dbReference>
<evidence type="ECO:0000256" key="1">
    <source>
        <dbReference type="ARBA" id="ARBA00004141"/>
    </source>
</evidence>
<evidence type="ECO:0000313" key="7">
    <source>
        <dbReference type="Proteomes" id="UP000716291"/>
    </source>
</evidence>